<keyword evidence="4" id="KW-0449">Lipoprotein</keyword>
<protein>
    <submittedName>
        <fullName evidence="4">LPS-assembly lipoprotein LptE</fullName>
    </submittedName>
</protein>
<dbReference type="Gene3D" id="3.30.160.150">
    <property type="entry name" value="Lipoprotein like domain"/>
    <property type="match status" value="1"/>
</dbReference>
<keyword evidence="3" id="KW-0998">Cell outer membrane</keyword>
<evidence type="ECO:0000256" key="3">
    <source>
        <dbReference type="ARBA" id="ARBA00023237"/>
    </source>
</evidence>
<dbReference type="PANTHER" id="PTHR38098">
    <property type="entry name" value="LPS-ASSEMBLY LIPOPROTEIN LPTE"/>
    <property type="match status" value="1"/>
</dbReference>
<comment type="caution">
    <text evidence="4">The sequence shown here is derived from an EMBL/GenBank/DDBJ whole genome shotgun (WGS) entry which is preliminary data.</text>
</comment>
<dbReference type="PROSITE" id="PS51257">
    <property type="entry name" value="PROKAR_LIPOPROTEIN"/>
    <property type="match status" value="1"/>
</dbReference>
<proteinExistence type="predicted"/>
<dbReference type="InterPro" id="IPR007485">
    <property type="entry name" value="LPS_assembly_LptE"/>
</dbReference>
<accession>A0A2H9TCI5</accession>
<dbReference type="GO" id="GO:1990351">
    <property type="term" value="C:transporter complex"/>
    <property type="evidence" value="ECO:0007669"/>
    <property type="project" value="TreeGrafter"/>
</dbReference>
<dbReference type="GO" id="GO:0015920">
    <property type="term" value="P:lipopolysaccharide transport"/>
    <property type="evidence" value="ECO:0007669"/>
    <property type="project" value="TreeGrafter"/>
</dbReference>
<dbReference type="AlphaFoldDB" id="A0A2H9TCI5"/>
<keyword evidence="1" id="KW-0732">Signal</keyword>
<dbReference type="GO" id="GO:0019867">
    <property type="term" value="C:outer membrane"/>
    <property type="evidence" value="ECO:0007669"/>
    <property type="project" value="InterPro"/>
</dbReference>
<dbReference type="GO" id="GO:0001530">
    <property type="term" value="F:lipopolysaccharide binding"/>
    <property type="evidence" value="ECO:0007669"/>
    <property type="project" value="TreeGrafter"/>
</dbReference>
<dbReference type="GO" id="GO:0043165">
    <property type="term" value="P:Gram-negative-bacterium-type cell outer membrane assembly"/>
    <property type="evidence" value="ECO:0007669"/>
    <property type="project" value="InterPro"/>
</dbReference>
<evidence type="ECO:0000256" key="2">
    <source>
        <dbReference type="ARBA" id="ARBA00023136"/>
    </source>
</evidence>
<dbReference type="PANTHER" id="PTHR38098:SF1">
    <property type="entry name" value="LPS-ASSEMBLY LIPOPROTEIN LPTE"/>
    <property type="match status" value="1"/>
</dbReference>
<gene>
    <name evidence="4" type="primary">lptE</name>
    <name evidence="4" type="ORF">CI610_00065</name>
</gene>
<organism evidence="4">
    <name type="scientific">invertebrate metagenome</name>
    <dbReference type="NCBI Taxonomy" id="1711999"/>
    <lineage>
        <taxon>unclassified sequences</taxon>
        <taxon>metagenomes</taxon>
        <taxon>organismal metagenomes</taxon>
    </lineage>
</organism>
<dbReference type="EMBL" id="NSIT01000002">
    <property type="protein sequence ID" value="PJE80907.1"/>
    <property type="molecule type" value="Genomic_DNA"/>
</dbReference>
<keyword evidence="2" id="KW-0472">Membrane</keyword>
<name>A0A2H9TCI5_9ZZZZ</name>
<evidence type="ECO:0000313" key="4">
    <source>
        <dbReference type="EMBL" id="PJE80907.1"/>
    </source>
</evidence>
<reference evidence="4" key="1">
    <citation type="journal article" date="2017" name="Appl. Environ. Microbiol.">
        <title>Molecular characterization of an Endozoicomonas-like organism causing infection in king scallop Pecten maximus L.</title>
        <authorList>
            <person name="Cano I."/>
            <person name="van Aerle R."/>
            <person name="Ross S."/>
            <person name="Verner-Jeffreys D.W."/>
            <person name="Paley R.K."/>
            <person name="Rimmer G."/>
            <person name="Ryder D."/>
            <person name="Hooper P."/>
            <person name="Stone D."/>
            <person name="Feist S.W."/>
        </authorList>
    </citation>
    <scope>NUCLEOTIDE SEQUENCE</scope>
</reference>
<evidence type="ECO:0000256" key="1">
    <source>
        <dbReference type="ARBA" id="ARBA00022729"/>
    </source>
</evidence>
<sequence>MIRKIERSMFSIKTGITLFLSICLLTACGFHLRGQVKVDSDISKLMLTGGDESFRRELIQAFNLSGIMVDDGAPYQLNIVRVEEDQGQRMKLSAGRYENLLTIRGVYQLETRDGLPLFAPMKLSVERYVSEVSGQGNSAMSQTSMALDEMRGELISSTVRQVSNISNKQLQEEELIARKSREQQLKRSESASESGQS</sequence>